<organism evidence="7 8">
    <name type="scientific">Toxocara canis</name>
    <name type="common">Canine roundworm</name>
    <dbReference type="NCBI Taxonomy" id="6265"/>
    <lineage>
        <taxon>Eukaryota</taxon>
        <taxon>Metazoa</taxon>
        <taxon>Ecdysozoa</taxon>
        <taxon>Nematoda</taxon>
        <taxon>Chromadorea</taxon>
        <taxon>Rhabditida</taxon>
        <taxon>Spirurina</taxon>
        <taxon>Ascaridomorpha</taxon>
        <taxon>Ascaridoidea</taxon>
        <taxon>Toxocaridae</taxon>
        <taxon>Toxocara</taxon>
    </lineage>
</organism>
<feature type="transmembrane region" description="Helical" evidence="5">
    <location>
        <begin position="182"/>
        <end position="211"/>
    </location>
</feature>
<keyword evidence="7" id="KW-0675">Receptor</keyword>
<dbReference type="SUPFAM" id="SSF81321">
    <property type="entry name" value="Family A G protein-coupled receptor-like"/>
    <property type="match status" value="1"/>
</dbReference>
<evidence type="ECO:0000259" key="6">
    <source>
        <dbReference type="PROSITE" id="PS50262"/>
    </source>
</evidence>
<keyword evidence="2 5" id="KW-0812">Transmembrane</keyword>
<evidence type="ECO:0000256" key="4">
    <source>
        <dbReference type="ARBA" id="ARBA00023136"/>
    </source>
</evidence>
<dbReference type="OMA" id="MEEPISC"/>
<feature type="transmembrane region" description="Helical" evidence="5">
    <location>
        <begin position="16"/>
        <end position="40"/>
    </location>
</feature>
<feature type="transmembrane region" description="Helical" evidence="5">
    <location>
        <begin position="138"/>
        <end position="162"/>
    </location>
</feature>
<dbReference type="PROSITE" id="PS50262">
    <property type="entry name" value="G_PROTEIN_RECEP_F1_2"/>
    <property type="match status" value="1"/>
</dbReference>
<keyword evidence="3 5" id="KW-1133">Transmembrane helix</keyword>
<gene>
    <name evidence="7" type="primary">FR</name>
    <name evidence="7" type="ORF">Tcan_05594</name>
</gene>
<dbReference type="InterPro" id="IPR017452">
    <property type="entry name" value="GPCR_Rhodpsn_7TM"/>
</dbReference>
<evidence type="ECO:0000256" key="2">
    <source>
        <dbReference type="ARBA" id="ARBA00022692"/>
    </source>
</evidence>
<dbReference type="EMBL" id="JPKZ01002633">
    <property type="protein sequence ID" value="KHN75719.1"/>
    <property type="molecule type" value="Genomic_DNA"/>
</dbReference>
<reference evidence="7 8" key="1">
    <citation type="submission" date="2014-11" db="EMBL/GenBank/DDBJ databases">
        <title>Genetic blueprint of the zoonotic pathogen Toxocara canis.</title>
        <authorList>
            <person name="Zhu X.-Q."/>
            <person name="Korhonen P.K."/>
            <person name="Cai H."/>
            <person name="Young N.D."/>
            <person name="Nejsum P."/>
            <person name="von Samson-Himmelstjerna G."/>
            <person name="Boag P.R."/>
            <person name="Tan P."/>
            <person name="Li Q."/>
            <person name="Min J."/>
            <person name="Yang Y."/>
            <person name="Wang X."/>
            <person name="Fang X."/>
            <person name="Hall R.S."/>
            <person name="Hofmann A."/>
            <person name="Sternberg P.W."/>
            <person name="Jex A.R."/>
            <person name="Gasser R.B."/>
        </authorList>
    </citation>
    <scope>NUCLEOTIDE SEQUENCE [LARGE SCALE GENOMIC DNA]</scope>
    <source>
        <strain evidence="7">PN_DK_2014</strain>
    </source>
</reference>
<evidence type="ECO:0000256" key="5">
    <source>
        <dbReference type="SAM" id="Phobius"/>
    </source>
</evidence>
<feature type="transmembrane region" description="Helical" evidence="5">
    <location>
        <begin position="246"/>
        <end position="271"/>
    </location>
</feature>
<dbReference type="GO" id="GO:0016020">
    <property type="term" value="C:membrane"/>
    <property type="evidence" value="ECO:0007669"/>
    <property type="project" value="UniProtKB-SubCell"/>
</dbReference>
<dbReference type="OrthoDB" id="5797421at2759"/>
<feature type="domain" description="G-protein coupled receptors family 1 profile" evidence="6">
    <location>
        <begin position="33"/>
        <end position="305"/>
    </location>
</feature>
<keyword evidence="8" id="KW-1185">Reference proteome</keyword>
<dbReference type="AlphaFoldDB" id="A0A0B2V2K8"/>
<evidence type="ECO:0000313" key="8">
    <source>
        <dbReference type="Proteomes" id="UP000031036"/>
    </source>
</evidence>
<dbReference type="Gene3D" id="1.20.1070.10">
    <property type="entry name" value="Rhodopsin 7-helix transmembrane proteins"/>
    <property type="match status" value="1"/>
</dbReference>
<accession>A0A0B2V2K8</accession>
<dbReference type="PANTHER" id="PTHR46709:SF12">
    <property type="entry name" value="G-PROTEIN COUPLED RECEPTORS FAMILY 1 PROFILE DOMAIN-CONTAINING PROTEIN"/>
    <property type="match status" value="1"/>
</dbReference>
<comment type="subcellular location">
    <subcellularLocation>
        <location evidence="1">Membrane</location>
    </subcellularLocation>
</comment>
<evidence type="ECO:0000256" key="1">
    <source>
        <dbReference type="ARBA" id="ARBA00004370"/>
    </source>
</evidence>
<sequence>MKICDYTTDELLRSRFWLVGVVGTALAMFGVVANALLAVLFLSRLSYRNSPFFFLGFVAFYDTLLDFTYIILLPVPTIAEYFDDLAMYVLWLHYMRPAYLFGQISKISSVFCLIVASFERYFITRHWTFTGFEQRTRWLILVFVILFAISLKLATFTDIVILKLPMCSGFRRYKVGSLSDNTLLSGLLNIISIFVPFITLISLNGAIVLMLRRQHIQQLRSLITELTMGPDIMKLRRRNIRSATNTLIVIITAYLISNLLNMMITLFEFFWPDFLHTEHRQLYRIVTDTASVLTVVGNAIRCPAHLVSNKDIRQHFGLMLFGESNKVVIAPPLTRRLSQKVEAPWISLLIVPNETPRPSYEFSSFSERLRRLSANIALRYSSSNSLPSNNNHECRRNTFCYGNRLNVPESDTLIELVERAKSDDLYENSNSISSNCNGAIIV</sequence>
<evidence type="ECO:0000313" key="7">
    <source>
        <dbReference type="EMBL" id="KHN75719.1"/>
    </source>
</evidence>
<feature type="transmembrane region" description="Helical" evidence="5">
    <location>
        <begin position="52"/>
        <end position="78"/>
    </location>
</feature>
<keyword evidence="4 5" id="KW-0472">Membrane</keyword>
<proteinExistence type="predicted"/>
<comment type="caution">
    <text evidence="7">The sequence shown here is derived from an EMBL/GenBank/DDBJ whole genome shotgun (WGS) entry which is preliminary data.</text>
</comment>
<protein>
    <submittedName>
        <fullName evidence="7">FMRFamide receptor</fullName>
    </submittedName>
</protein>
<dbReference type="Proteomes" id="UP000031036">
    <property type="component" value="Unassembled WGS sequence"/>
</dbReference>
<name>A0A0B2V2K8_TOXCA</name>
<dbReference type="PANTHER" id="PTHR46709">
    <property type="entry name" value="PROTEIN CBG23488-RELATED"/>
    <property type="match status" value="1"/>
</dbReference>
<feature type="transmembrane region" description="Helical" evidence="5">
    <location>
        <begin position="98"/>
        <end position="118"/>
    </location>
</feature>
<evidence type="ECO:0000256" key="3">
    <source>
        <dbReference type="ARBA" id="ARBA00022989"/>
    </source>
</evidence>